<dbReference type="Gene3D" id="2.170.120.40">
    <property type="entry name" value="YbbR-like domain"/>
    <property type="match status" value="2"/>
</dbReference>
<protein>
    <submittedName>
        <fullName evidence="3">CdaR family protein</fullName>
    </submittedName>
</protein>
<keyword evidence="2" id="KW-1133">Transmembrane helix</keyword>
<dbReference type="PANTHER" id="PTHR37804">
    <property type="entry name" value="CDAA REGULATORY PROTEIN CDAR"/>
    <property type="match status" value="1"/>
</dbReference>
<dbReference type="Pfam" id="PF07949">
    <property type="entry name" value="YbbR"/>
    <property type="match status" value="2"/>
</dbReference>
<accession>A0ABT9J8B7</accession>
<dbReference type="InterPro" id="IPR053154">
    <property type="entry name" value="c-di-AMP_regulator"/>
</dbReference>
<dbReference type="PANTHER" id="PTHR37804:SF1">
    <property type="entry name" value="CDAA REGULATORY PROTEIN CDAR"/>
    <property type="match status" value="1"/>
</dbReference>
<comment type="caution">
    <text evidence="3">The sequence shown here is derived from an EMBL/GenBank/DDBJ whole genome shotgun (WGS) entry which is preliminary data.</text>
</comment>
<evidence type="ECO:0000313" key="3">
    <source>
        <dbReference type="EMBL" id="MDP5277169.1"/>
    </source>
</evidence>
<feature type="region of interest" description="Disordered" evidence="1">
    <location>
        <begin position="436"/>
        <end position="502"/>
    </location>
</feature>
<evidence type="ECO:0000256" key="2">
    <source>
        <dbReference type="SAM" id="Phobius"/>
    </source>
</evidence>
<name>A0ABT9J8B7_9BACL</name>
<feature type="transmembrane region" description="Helical" evidence="2">
    <location>
        <begin position="7"/>
        <end position="26"/>
    </location>
</feature>
<reference evidence="3 4" key="1">
    <citation type="submission" date="2023-08" db="EMBL/GenBank/DDBJ databases">
        <authorList>
            <person name="Park J.-S."/>
        </authorList>
    </citation>
    <scope>NUCLEOTIDE SEQUENCE [LARGE SCALE GENOMIC DNA]</scope>
    <source>
        <strain evidence="3 4">2205SS18-9</strain>
    </source>
</reference>
<dbReference type="EMBL" id="JAVAMP010000027">
    <property type="protein sequence ID" value="MDP5277169.1"/>
    <property type="molecule type" value="Genomic_DNA"/>
</dbReference>
<keyword evidence="2" id="KW-0472">Membrane</keyword>
<dbReference type="Gene3D" id="2.170.120.30">
    <property type="match status" value="2"/>
</dbReference>
<dbReference type="RefSeq" id="WP_305994468.1">
    <property type="nucleotide sequence ID" value="NZ_JAVAMP010000027.1"/>
</dbReference>
<dbReference type="Proteomes" id="UP001231941">
    <property type="component" value="Unassembled WGS sequence"/>
</dbReference>
<keyword evidence="4" id="KW-1185">Reference proteome</keyword>
<gene>
    <name evidence="3" type="ORF">Q5Y73_24085</name>
</gene>
<sequence>MDKWLGNITVVRIAAVIIGILLWAFVQLDQQVATPAPPSLDPATTIQSREIDDFPITEINLGEDLEVTERYSTSVNVILRGNSQDIQTVSKENEKYQIQLDLLNKSSGTHQIKLNPIGFPDNVDVELYPPVVTITIEEIITTALPIQVNVKGEPGKGYTARNAILSVEETSVTGTKSVIEKIKTIYGSVDITNVHEDLVEEIKLIAFDEDWNQIDVEINPATVEVQVPIISPSKTLDLSVDLRGETPKGYSVVSFKQSVDEVKIYGPQEVLNEYNVYDEIEIDLSNLTSDRTSTHILTPPDGISLIEPQKAEVEIIIVPSETKTFADFPITIIGLDREQYEVAFNEPTDGLLDIVVEGAPSILENVSENNISAIVDLTDLPPGSYERSIQLTRPIFVKYGGELALKVSLEIRPIPEEIPEPEITDSETNGITDEILDEPTEETESPNDDIIDEIEGESGIPSDVEDEDILPISEESPGDSSTNLNSVLNEEEQLENEINNNQ</sequence>
<organism evidence="3 4">
    <name type="scientific">Chengkuizengella axinellae</name>
    <dbReference type="NCBI Taxonomy" id="3064388"/>
    <lineage>
        <taxon>Bacteria</taxon>
        <taxon>Bacillati</taxon>
        <taxon>Bacillota</taxon>
        <taxon>Bacilli</taxon>
        <taxon>Bacillales</taxon>
        <taxon>Paenibacillaceae</taxon>
        <taxon>Chengkuizengella</taxon>
    </lineage>
</organism>
<keyword evidence="2" id="KW-0812">Transmembrane</keyword>
<evidence type="ECO:0000313" key="4">
    <source>
        <dbReference type="Proteomes" id="UP001231941"/>
    </source>
</evidence>
<feature type="compositionally biased region" description="Acidic residues" evidence="1">
    <location>
        <begin position="436"/>
        <end position="456"/>
    </location>
</feature>
<dbReference type="InterPro" id="IPR012505">
    <property type="entry name" value="YbbR"/>
</dbReference>
<proteinExistence type="predicted"/>
<evidence type="ECO:0000256" key="1">
    <source>
        <dbReference type="SAM" id="MobiDB-lite"/>
    </source>
</evidence>